<keyword evidence="1" id="KW-0812">Transmembrane</keyword>
<keyword evidence="1" id="KW-1133">Transmembrane helix</keyword>
<keyword evidence="1" id="KW-0472">Membrane</keyword>
<evidence type="ECO:0000256" key="1">
    <source>
        <dbReference type="SAM" id="Phobius"/>
    </source>
</evidence>
<evidence type="ECO:0000313" key="3">
    <source>
        <dbReference type="Proteomes" id="UP001341840"/>
    </source>
</evidence>
<name>A0ABU6WWI0_9FABA</name>
<organism evidence="2 3">
    <name type="scientific">Stylosanthes scabra</name>
    <dbReference type="NCBI Taxonomy" id="79078"/>
    <lineage>
        <taxon>Eukaryota</taxon>
        <taxon>Viridiplantae</taxon>
        <taxon>Streptophyta</taxon>
        <taxon>Embryophyta</taxon>
        <taxon>Tracheophyta</taxon>
        <taxon>Spermatophyta</taxon>
        <taxon>Magnoliopsida</taxon>
        <taxon>eudicotyledons</taxon>
        <taxon>Gunneridae</taxon>
        <taxon>Pentapetalae</taxon>
        <taxon>rosids</taxon>
        <taxon>fabids</taxon>
        <taxon>Fabales</taxon>
        <taxon>Fabaceae</taxon>
        <taxon>Papilionoideae</taxon>
        <taxon>50 kb inversion clade</taxon>
        <taxon>dalbergioids sensu lato</taxon>
        <taxon>Dalbergieae</taxon>
        <taxon>Pterocarpus clade</taxon>
        <taxon>Stylosanthes</taxon>
    </lineage>
</organism>
<dbReference type="Proteomes" id="UP001341840">
    <property type="component" value="Unassembled WGS sequence"/>
</dbReference>
<reference evidence="2 3" key="1">
    <citation type="journal article" date="2023" name="Plants (Basel)">
        <title>Bridging the Gap: Combining Genomics and Transcriptomics Approaches to Understand Stylosanthes scabra, an Orphan Legume from the Brazilian Caatinga.</title>
        <authorList>
            <person name="Ferreira-Neto J.R.C."/>
            <person name="da Silva M.D."/>
            <person name="Binneck E."/>
            <person name="de Melo N.F."/>
            <person name="da Silva R.H."/>
            <person name="de Melo A.L.T.M."/>
            <person name="Pandolfi V."/>
            <person name="Bustamante F.O."/>
            <person name="Brasileiro-Vidal A.C."/>
            <person name="Benko-Iseppon A.M."/>
        </authorList>
    </citation>
    <scope>NUCLEOTIDE SEQUENCE [LARGE SCALE GENOMIC DNA]</scope>
    <source>
        <tissue evidence="2">Leaves</tissue>
    </source>
</reference>
<comment type="caution">
    <text evidence="2">The sequence shown here is derived from an EMBL/GenBank/DDBJ whole genome shotgun (WGS) entry which is preliminary data.</text>
</comment>
<accession>A0ABU6WWI0</accession>
<gene>
    <name evidence="2" type="ORF">PIB30_085925</name>
</gene>
<feature type="transmembrane region" description="Helical" evidence="1">
    <location>
        <begin position="6"/>
        <end position="27"/>
    </location>
</feature>
<dbReference type="EMBL" id="JASCZI010182694">
    <property type="protein sequence ID" value="MED6188433.1"/>
    <property type="molecule type" value="Genomic_DNA"/>
</dbReference>
<protein>
    <submittedName>
        <fullName evidence="2">Uncharacterized protein</fullName>
    </submittedName>
</protein>
<keyword evidence="3" id="KW-1185">Reference proteome</keyword>
<evidence type="ECO:0000313" key="2">
    <source>
        <dbReference type="EMBL" id="MED6188433.1"/>
    </source>
</evidence>
<proteinExistence type="predicted"/>
<sequence length="131" mass="14999">MTKNSISHALVKILMITIVFITSAAIAKFDEAIIIPHQLQPAIIHPQILWLRRRWKPTYEDVIDDMNVCIKKCDQTYKNDQSLLLRCIAKCSALKICTDKCEEQFSGDKKSLQKCYKRCNKSSPATVSKLL</sequence>